<dbReference type="Gene3D" id="2.120.10.30">
    <property type="entry name" value="TolB, C-terminal domain"/>
    <property type="match status" value="1"/>
</dbReference>
<dbReference type="AlphaFoldDB" id="A3U978"/>
<dbReference type="PROSITE" id="PS51257">
    <property type="entry name" value="PROKAR_LIPOPROTEIN"/>
    <property type="match status" value="1"/>
</dbReference>
<dbReference type="OrthoDB" id="9811395at2"/>
<dbReference type="SUPFAM" id="SSF50952">
    <property type="entry name" value="Soluble quinoprotein glucose dehydrogenase"/>
    <property type="match status" value="1"/>
</dbReference>
<dbReference type="STRING" id="216432.CA2559_10028"/>
<gene>
    <name evidence="2" type="ordered locus">CA2559_10028</name>
</gene>
<dbReference type="Proteomes" id="UP000002297">
    <property type="component" value="Chromosome"/>
</dbReference>
<dbReference type="HOGENOM" id="CLU_024435_0_0_10"/>
<evidence type="ECO:0000259" key="1">
    <source>
        <dbReference type="Pfam" id="PF22807"/>
    </source>
</evidence>
<dbReference type="eggNOG" id="COG2133">
    <property type="taxonomic scope" value="Bacteria"/>
</dbReference>
<name>A3U978_CROAH</name>
<dbReference type="EMBL" id="CP002046">
    <property type="protein sequence ID" value="EAP86364.1"/>
    <property type="molecule type" value="Genomic_DNA"/>
</dbReference>
<evidence type="ECO:0000313" key="2">
    <source>
        <dbReference type="EMBL" id="EAP86364.1"/>
    </source>
</evidence>
<dbReference type="KEGG" id="cat:CA2559_10028"/>
<dbReference type="RefSeq" id="WP_013187749.1">
    <property type="nucleotide sequence ID" value="NC_014230.1"/>
</dbReference>
<organism evidence="2 3">
    <name type="scientific">Croceibacter atlanticus (strain ATCC BAA-628 / JCM 21780 / CIP 108009 / IAM 15332 / KCTC 12090 / HTCC2559)</name>
    <dbReference type="NCBI Taxonomy" id="216432"/>
    <lineage>
        <taxon>Bacteria</taxon>
        <taxon>Pseudomonadati</taxon>
        <taxon>Bacteroidota</taxon>
        <taxon>Flavobacteriia</taxon>
        <taxon>Flavobacteriales</taxon>
        <taxon>Flavobacteriaceae</taxon>
        <taxon>Croceibacter</taxon>
    </lineage>
</organism>
<dbReference type="GeneID" id="89453750"/>
<proteinExistence type="predicted"/>
<keyword evidence="3" id="KW-1185">Reference proteome</keyword>
<feature type="domain" description="Pyrroloquinoline quinone-dependent pyranose dehydrogenase beta-propeller" evidence="1">
    <location>
        <begin position="311"/>
        <end position="419"/>
    </location>
</feature>
<reference evidence="2 3" key="1">
    <citation type="journal article" date="2010" name="J. Bacteriol.">
        <title>The complete genome sequence of Croceibacter atlanticus HTCC2559T.</title>
        <authorList>
            <person name="Oh H.M."/>
            <person name="Kang I."/>
            <person name="Ferriera S."/>
            <person name="Giovannoni S.J."/>
            <person name="Cho J.C."/>
        </authorList>
    </citation>
    <scope>NUCLEOTIDE SEQUENCE [LARGE SCALE GENOMIC DNA]</scope>
    <source>
        <strain evidence="3">ATCC BAA-628 / HTCC2559 / KCTC 12090</strain>
    </source>
</reference>
<dbReference type="PANTHER" id="PTHR19328:SF55">
    <property type="entry name" value="BLR6566 PROTEIN"/>
    <property type="match status" value="1"/>
</dbReference>
<feature type="domain" description="Pyrroloquinoline quinone-dependent pyranose dehydrogenase beta-propeller" evidence="1">
    <location>
        <begin position="73"/>
        <end position="268"/>
    </location>
</feature>
<accession>A3U978</accession>
<dbReference type="InterPro" id="IPR054539">
    <property type="entry name" value="Beta-prop_PDH"/>
</dbReference>
<dbReference type="InterPro" id="IPR011041">
    <property type="entry name" value="Quinoprot_gluc/sorb_DH_b-prop"/>
</dbReference>
<dbReference type="PANTHER" id="PTHR19328">
    <property type="entry name" value="HEDGEHOG-INTERACTING PROTEIN"/>
    <property type="match status" value="1"/>
</dbReference>
<evidence type="ECO:0000313" key="3">
    <source>
        <dbReference type="Proteomes" id="UP000002297"/>
    </source>
</evidence>
<dbReference type="InterPro" id="IPR011042">
    <property type="entry name" value="6-blade_b-propeller_TolB-like"/>
</dbReference>
<dbReference type="Pfam" id="PF22807">
    <property type="entry name" value="TrAA12"/>
    <property type="match status" value="2"/>
</dbReference>
<protein>
    <submittedName>
        <fullName evidence="2">L-sorbosone dehydrogenase</fullName>
    </submittedName>
</protein>
<sequence>MKYITTLLCFAVLMSCKSKLSKEEKETIAETASPVTVETAIGPLTLEAPFSSKSVTKNSKVIAWPEGQTPLAPEGFKVTRFADELEHPRWTYIAPNNDIFVTESNTKNSANRISLLRDNDNDGEIDERFVFKEGLNQPFGMLIINDTFYVANTDGLYSFPYTEGDTSLKGEGTKIVELSASGYNNHWTRNIITNKAKDKIYISVGSASNVGEQGMEKEDRRATILEVNLDGSGEITYASGLRNPVGMDWNPVTGELWTAVNERDKLGNNLVPDYITSVKKGGWYGWPYSYYGQINDPRWKDEPHQDLVDKAIMPDVPVGNHTASLGLTFYTADQFPETYKNGAFVGQHGSWNRAEFSGYKVLYVPFNNGKPQKPQDFLTGFIASEEESTVYGRPVCVAVAPDGSLLVNDDDAGIIWKVSAK</sequence>